<dbReference type="SMART" id="SM00304">
    <property type="entry name" value="HAMP"/>
    <property type="match status" value="1"/>
</dbReference>
<dbReference type="CDD" id="cd06225">
    <property type="entry name" value="HAMP"/>
    <property type="match status" value="1"/>
</dbReference>
<evidence type="ECO:0000259" key="4">
    <source>
        <dbReference type="PROSITE" id="PS50887"/>
    </source>
</evidence>
<dbReference type="PANTHER" id="PTHR33121:SF79">
    <property type="entry name" value="CYCLIC DI-GMP PHOSPHODIESTERASE PDED-RELATED"/>
    <property type="match status" value="1"/>
</dbReference>
<dbReference type="PROSITE" id="PS50885">
    <property type="entry name" value="HAMP"/>
    <property type="match status" value="1"/>
</dbReference>
<comment type="caution">
    <text evidence="5">The sequence shown here is derived from an EMBL/GenBank/DDBJ whole genome shotgun (WGS) entry which is preliminary data.</text>
</comment>
<dbReference type="SUPFAM" id="SSF55073">
    <property type="entry name" value="Nucleotide cyclase"/>
    <property type="match status" value="1"/>
</dbReference>
<reference evidence="6" key="1">
    <citation type="journal article" date="2019" name="Int. J. Syst. Evol. Microbiol.">
        <title>The Global Catalogue of Microorganisms (GCM) 10K type strain sequencing project: providing services to taxonomists for standard genome sequencing and annotation.</title>
        <authorList>
            <consortium name="The Broad Institute Genomics Platform"/>
            <consortium name="The Broad Institute Genome Sequencing Center for Infectious Disease"/>
            <person name="Wu L."/>
            <person name="Ma J."/>
        </authorList>
    </citation>
    <scope>NUCLEOTIDE SEQUENCE [LARGE SCALE GENOMIC DNA]</scope>
    <source>
        <strain evidence="6">KCTC 23314</strain>
    </source>
</reference>
<dbReference type="CDD" id="cd01949">
    <property type="entry name" value="GGDEF"/>
    <property type="match status" value="1"/>
</dbReference>
<feature type="domain" description="HAMP" evidence="3">
    <location>
        <begin position="243"/>
        <end position="296"/>
    </location>
</feature>
<dbReference type="InterPro" id="IPR043128">
    <property type="entry name" value="Rev_trsase/Diguanyl_cyclase"/>
</dbReference>
<dbReference type="PROSITE" id="PS50887">
    <property type="entry name" value="GGDEF"/>
    <property type="match status" value="1"/>
</dbReference>
<dbReference type="EMBL" id="BMYK01000026">
    <property type="protein sequence ID" value="GHC98459.1"/>
    <property type="molecule type" value="Genomic_DNA"/>
</dbReference>
<dbReference type="Pfam" id="PF00563">
    <property type="entry name" value="EAL"/>
    <property type="match status" value="1"/>
</dbReference>
<dbReference type="SMART" id="SM00052">
    <property type="entry name" value="EAL"/>
    <property type="match status" value="1"/>
</dbReference>
<evidence type="ECO:0000313" key="5">
    <source>
        <dbReference type="EMBL" id="GHC98459.1"/>
    </source>
</evidence>
<proteinExistence type="predicted"/>
<evidence type="ECO:0000259" key="2">
    <source>
        <dbReference type="PROSITE" id="PS50883"/>
    </source>
</evidence>
<keyword evidence="1" id="KW-0812">Transmembrane</keyword>
<evidence type="ECO:0008006" key="7">
    <source>
        <dbReference type="Google" id="ProtNLM"/>
    </source>
</evidence>
<dbReference type="Gene3D" id="3.20.20.450">
    <property type="entry name" value="EAL domain"/>
    <property type="match status" value="1"/>
</dbReference>
<evidence type="ECO:0000256" key="1">
    <source>
        <dbReference type="SAM" id="Phobius"/>
    </source>
</evidence>
<dbReference type="InterPro" id="IPR000160">
    <property type="entry name" value="GGDEF_dom"/>
</dbReference>
<dbReference type="Proteomes" id="UP000626210">
    <property type="component" value="Unassembled WGS sequence"/>
</dbReference>
<feature type="transmembrane region" description="Helical" evidence="1">
    <location>
        <begin position="218"/>
        <end position="242"/>
    </location>
</feature>
<dbReference type="SUPFAM" id="SSF141868">
    <property type="entry name" value="EAL domain-like"/>
    <property type="match status" value="1"/>
</dbReference>
<gene>
    <name evidence="5" type="ORF">GCM10007320_54190</name>
</gene>
<dbReference type="Gene3D" id="3.30.70.270">
    <property type="match status" value="1"/>
</dbReference>
<protein>
    <recommendedName>
        <fullName evidence="7">EAL domain-containing protein</fullName>
    </recommendedName>
</protein>
<dbReference type="CDD" id="cd01948">
    <property type="entry name" value="EAL"/>
    <property type="match status" value="1"/>
</dbReference>
<keyword evidence="1" id="KW-1133">Transmembrane helix</keyword>
<feature type="domain" description="EAL" evidence="2">
    <location>
        <begin position="579"/>
        <end position="833"/>
    </location>
</feature>
<dbReference type="InterPro" id="IPR001633">
    <property type="entry name" value="EAL_dom"/>
</dbReference>
<dbReference type="InterPro" id="IPR003660">
    <property type="entry name" value="HAMP_dom"/>
</dbReference>
<accession>A0ABQ3G991</accession>
<keyword evidence="6" id="KW-1185">Reference proteome</keyword>
<dbReference type="PROSITE" id="PS50883">
    <property type="entry name" value="EAL"/>
    <property type="match status" value="1"/>
</dbReference>
<dbReference type="SUPFAM" id="SSF158472">
    <property type="entry name" value="HAMP domain-like"/>
    <property type="match status" value="1"/>
</dbReference>
<sequence>MALQGVFLRTALVKKIFAGLMALIVSAFLAAGLGFHHFTTAYQERVASQMVLRSTQAFERAVLDRLFAAQRAAASIDSDSDVATAVEKDRHIQPIFSSVSIRETPLPMRGEEGRTARLETAPTVDGPPQVRLLVPAAQGKREVVAVIDPGYLFDHADTAMLNLCLDITDVPLWCPGGRLLSGQPTLVRALQFEPYFRGSAWTVRAQATDELNRIDGAYALFVVAGVVLLAVLLSSIGASVFLRRVTAALATLITANRAAQAGRLETRVQAQSWKDELAELGSSFNGMMEALEASFRYQRVAQELDAGIVAKRPLKELVEMVRDYVRVRGASVGADVTVRPLDQAGHRDDSEAHRTGEHALFTADGVVYEVVFASPVRNPLEIGPVLQETKSLGQRLVIAAAAYAYERQLAVQATTDSLTGLANRFGFIEALQRVIGKGASFDISIVYLDLNGFKELNDAFGHTAGDALLREVAGRLSASLRGTGAVASRLGGDEFAFVIPQDDAATGLGRMQAVFLEPFEIATVKLRLSGSFGVARAPQHGTSVVELLRKADVAMYRAKSSGQAVMHYSEELEGDTAVRLSLVEELRSALERSQFHLVFQPRLHRNESAALSAEVLLRWQHPTLGTVPPAKFIPLAEQHGLIDAIGDWVLAQACQQLASWRKAGLPVAQLSVNVSPTQLLADDFFSRTAALLATWQIEDGGIELEVTESSLVHDVVKASQGMQRLREVGCHIAIDDFGVGFSALSYLNRLPFDTLKVDKSFVDTIHLEPSSKAIAAAIVALAKSLDKAVVAEGVEILEQVAVLRDLGVDEFQGYYFSRPLAKEDFERLVRRSHCKSGSQELSQASMALKGLSDRRPVEEAATIKPTSLWPRLP</sequence>
<evidence type="ECO:0000259" key="3">
    <source>
        <dbReference type="PROSITE" id="PS50885"/>
    </source>
</evidence>
<dbReference type="SMART" id="SM00267">
    <property type="entry name" value="GGDEF"/>
    <property type="match status" value="1"/>
</dbReference>
<keyword evidence="1" id="KW-0472">Membrane</keyword>
<dbReference type="NCBIfam" id="TIGR00254">
    <property type="entry name" value="GGDEF"/>
    <property type="match status" value="1"/>
</dbReference>
<name>A0ABQ3G991_9BURK</name>
<dbReference type="PANTHER" id="PTHR33121">
    <property type="entry name" value="CYCLIC DI-GMP PHOSPHODIESTERASE PDEF"/>
    <property type="match status" value="1"/>
</dbReference>
<feature type="transmembrane region" description="Helical" evidence="1">
    <location>
        <begin position="16"/>
        <end position="35"/>
    </location>
</feature>
<dbReference type="Pfam" id="PF00672">
    <property type="entry name" value="HAMP"/>
    <property type="match status" value="1"/>
</dbReference>
<dbReference type="InterPro" id="IPR029787">
    <property type="entry name" value="Nucleotide_cyclase"/>
</dbReference>
<dbReference type="InterPro" id="IPR035919">
    <property type="entry name" value="EAL_sf"/>
</dbReference>
<feature type="domain" description="GGDEF" evidence="4">
    <location>
        <begin position="441"/>
        <end position="571"/>
    </location>
</feature>
<dbReference type="InterPro" id="IPR050706">
    <property type="entry name" value="Cyclic-di-GMP_PDE-like"/>
</dbReference>
<organism evidence="5 6">
    <name type="scientific">Pseudorhodoferax aquiterrae</name>
    <dbReference type="NCBI Taxonomy" id="747304"/>
    <lineage>
        <taxon>Bacteria</taxon>
        <taxon>Pseudomonadati</taxon>
        <taxon>Pseudomonadota</taxon>
        <taxon>Betaproteobacteria</taxon>
        <taxon>Burkholderiales</taxon>
        <taxon>Comamonadaceae</taxon>
    </lineage>
</organism>
<dbReference type="Gene3D" id="6.10.340.10">
    <property type="match status" value="1"/>
</dbReference>
<dbReference type="Pfam" id="PF00990">
    <property type="entry name" value="GGDEF"/>
    <property type="match status" value="1"/>
</dbReference>
<evidence type="ECO:0000313" key="6">
    <source>
        <dbReference type="Proteomes" id="UP000626210"/>
    </source>
</evidence>